<evidence type="ECO:0000313" key="9">
    <source>
        <dbReference type="Proteomes" id="UP001652660"/>
    </source>
</evidence>
<feature type="domain" description="Integrase zinc-binding" evidence="8">
    <location>
        <begin position="447"/>
        <end position="503"/>
    </location>
</feature>
<dbReference type="InterPro" id="IPR043502">
    <property type="entry name" value="DNA/RNA_pol_sf"/>
</dbReference>
<keyword evidence="9" id="KW-1185">Reference proteome</keyword>
<dbReference type="Gene3D" id="2.40.70.10">
    <property type="entry name" value="Acid Proteases"/>
    <property type="match status" value="1"/>
</dbReference>
<dbReference type="CDD" id="cd00303">
    <property type="entry name" value="retropepsin_like"/>
    <property type="match status" value="1"/>
</dbReference>
<dbReference type="PANTHER" id="PTHR35046">
    <property type="entry name" value="ZINC KNUCKLE (CCHC-TYPE) FAMILY PROTEIN"/>
    <property type="match status" value="1"/>
</dbReference>
<keyword evidence="3" id="KW-0540">Nuclease</keyword>
<keyword evidence="1" id="KW-0808">Transferase</keyword>
<keyword evidence="4" id="KW-0255">Endonuclease</keyword>
<keyword evidence="6" id="KW-0695">RNA-directed DNA polymerase</keyword>
<dbReference type="GeneID" id="140012668"/>
<evidence type="ECO:0000259" key="8">
    <source>
        <dbReference type="Pfam" id="PF17921"/>
    </source>
</evidence>
<dbReference type="InterPro" id="IPR041588">
    <property type="entry name" value="Integrase_H2C2"/>
</dbReference>
<evidence type="ECO:0008006" key="11">
    <source>
        <dbReference type="Google" id="ProtNLM"/>
    </source>
</evidence>
<keyword evidence="5" id="KW-0378">Hydrolase</keyword>
<proteinExistence type="predicted"/>
<evidence type="ECO:0000313" key="10">
    <source>
        <dbReference type="RefSeq" id="XP_071917050.1"/>
    </source>
</evidence>
<dbReference type="CDD" id="cd09274">
    <property type="entry name" value="RNase_HI_RT_Ty3"/>
    <property type="match status" value="1"/>
</dbReference>
<dbReference type="InterPro" id="IPR021109">
    <property type="entry name" value="Peptidase_aspartic_dom_sf"/>
</dbReference>
<organism evidence="9 10">
    <name type="scientific">Coffea arabica</name>
    <name type="common">Arabian coffee</name>
    <dbReference type="NCBI Taxonomy" id="13443"/>
    <lineage>
        <taxon>Eukaryota</taxon>
        <taxon>Viridiplantae</taxon>
        <taxon>Streptophyta</taxon>
        <taxon>Embryophyta</taxon>
        <taxon>Tracheophyta</taxon>
        <taxon>Spermatophyta</taxon>
        <taxon>Magnoliopsida</taxon>
        <taxon>eudicotyledons</taxon>
        <taxon>Gunneridae</taxon>
        <taxon>Pentapetalae</taxon>
        <taxon>asterids</taxon>
        <taxon>lamiids</taxon>
        <taxon>Gentianales</taxon>
        <taxon>Rubiaceae</taxon>
        <taxon>Ixoroideae</taxon>
        <taxon>Gardenieae complex</taxon>
        <taxon>Bertiereae - Coffeeae clade</taxon>
        <taxon>Coffeeae</taxon>
        <taxon>Coffea</taxon>
    </lineage>
</organism>
<reference evidence="10" key="1">
    <citation type="submission" date="2025-08" db="UniProtKB">
        <authorList>
            <consortium name="RefSeq"/>
        </authorList>
    </citation>
    <scope>IDENTIFICATION</scope>
    <source>
        <tissue evidence="10">Leaves</tissue>
    </source>
</reference>
<gene>
    <name evidence="10" type="primary">LOC140012668</name>
</gene>
<evidence type="ECO:0000256" key="5">
    <source>
        <dbReference type="ARBA" id="ARBA00022801"/>
    </source>
</evidence>
<dbReference type="Gene3D" id="1.10.340.70">
    <property type="match status" value="1"/>
</dbReference>
<evidence type="ECO:0000256" key="6">
    <source>
        <dbReference type="ARBA" id="ARBA00022918"/>
    </source>
</evidence>
<evidence type="ECO:0000256" key="1">
    <source>
        <dbReference type="ARBA" id="ARBA00022679"/>
    </source>
</evidence>
<dbReference type="PANTHER" id="PTHR35046:SF9">
    <property type="entry name" value="RNA-DIRECTED DNA POLYMERASE"/>
    <property type="match status" value="1"/>
</dbReference>
<evidence type="ECO:0000259" key="7">
    <source>
        <dbReference type="Pfam" id="PF17917"/>
    </source>
</evidence>
<name>A0ABM4VBY6_COFAR</name>
<evidence type="ECO:0000256" key="4">
    <source>
        <dbReference type="ARBA" id="ARBA00022759"/>
    </source>
</evidence>
<keyword evidence="2" id="KW-0548">Nucleotidyltransferase</keyword>
<accession>A0ABM4VBY6</accession>
<dbReference type="Pfam" id="PF17917">
    <property type="entry name" value="RT_RNaseH"/>
    <property type="match status" value="1"/>
</dbReference>
<dbReference type="Pfam" id="PF17921">
    <property type="entry name" value="Integrase_H2C2"/>
    <property type="match status" value="1"/>
</dbReference>
<dbReference type="RefSeq" id="XP_071917050.1">
    <property type="nucleotide sequence ID" value="XM_072060949.1"/>
</dbReference>
<evidence type="ECO:0000256" key="2">
    <source>
        <dbReference type="ARBA" id="ARBA00022695"/>
    </source>
</evidence>
<dbReference type="Proteomes" id="UP001652660">
    <property type="component" value="Chromosome 8e"/>
</dbReference>
<dbReference type="InterPro" id="IPR041373">
    <property type="entry name" value="RT_RNaseH"/>
</dbReference>
<protein>
    <recommendedName>
        <fullName evidence="11">Reverse transcriptase</fullName>
    </recommendedName>
</protein>
<feature type="domain" description="Reverse transcriptase RNase H-like" evidence="7">
    <location>
        <begin position="281"/>
        <end position="366"/>
    </location>
</feature>
<evidence type="ECO:0000256" key="3">
    <source>
        <dbReference type="ARBA" id="ARBA00022722"/>
    </source>
</evidence>
<sequence>MPLLVEKEDDSGEELPTHEEIGCLVVRKILTTRAKEEEMEVQRDNVFYTRCHIKDKVCSVVIDSRSCANVASLLMVEKLGLPVIKHPRPYRLQWLNNEGEVRVFRQVKVPFRIEKYEDEVTCDVVSMQASHLILGRPWQYDKNVEFKERANKYVFMPCNRKITLEPLTPKQVYEDQEELVISSIPTDSLPTNVLSLLHEFENIFPKDVPDGLPPLRGIEHQIDLIRGAPLPNKPAYRMGPEEMKELLSQLLPPHSEGFQHYCIPTHRSHVEEREVLLGGSVGVRAILMQGGKPIAYFNEKLNGAALNYSTYDKELYALVRALETWQHYLRAREFIIKTDHESLKHLKGQQKLSKRHAKWVAFIESFPYVIKYKTGKSNVVADALSHRHTLLTALDAILLGFELMKELYKDDVDFSNAYVNCGKSDFGKFYVHDGFLFYLTKLCIPRDSIRDLLVRESHSGGLMGHFGVSKTLAILQEHFYWPHIRKDVERIVGGCGVCHKAKSQVNPNGLYTPLPIPNQPWVDISMDFVLVYPDLNVDMILSSL</sequence>
<dbReference type="SUPFAM" id="SSF56672">
    <property type="entry name" value="DNA/RNA polymerases"/>
    <property type="match status" value="1"/>
</dbReference>